<keyword evidence="1" id="KW-0812">Transmembrane</keyword>
<name>A0ABP8VB62_9HYPH</name>
<keyword evidence="1" id="KW-1133">Transmembrane helix</keyword>
<keyword evidence="3" id="KW-1185">Reference proteome</keyword>
<proteinExistence type="predicted"/>
<gene>
    <name evidence="2" type="ORF">GCM10023262_00990</name>
</gene>
<reference evidence="3" key="1">
    <citation type="journal article" date="2019" name="Int. J. Syst. Evol. Microbiol.">
        <title>The Global Catalogue of Microorganisms (GCM) 10K type strain sequencing project: providing services to taxonomists for standard genome sequencing and annotation.</title>
        <authorList>
            <consortium name="The Broad Institute Genomics Platform"/>
            <consortium name="The Broad Institute Genome Sequencing Center for Infectious Disease"/>
            <person name="Wu L."/>
            <person name="Ma J."/>
        </authorList>
    </citation>
    <scope>NUCLEOTIDE SEQUENCE [LARGE SCALE GENOMIC DNA]</scope>
    <source>
        <strain evidence="3">JCM 17714</strain>
    </source>
</reference>
<evidence type="ECO:0000256" key="1">
    <source>
        <dbReference type="SAM" id="Phobius"/>
    </source>
</evidence>
<comment type="caution">
    <text evidence="2">The sequence shown here is derived from an EMBL/GenBank/DDBJ whole genome shotgun (WGS) entry which is preliminary data.</text>
</comment>
<protein>
    <submittedName>
        <fullName evidence="2">Uncharacterized protein</fullName>
    </submittedName>
</protein>
<accession>A0ABP8VB62</accession>
<dbReference type="RefSeq" id="WP_345118142.1">
    <property type="nucleotide sequence ID" value="NZ_BAABJA010000001.1"/>
</dbReference>
<feature type="transmembrane region" description="Helical" evidence="1">
    <location>
        <begin position="49"/>
        <end position="70"/>
    </location>
</feature>
<evidence type="ECO:0000313" key="2">
    <source>
        <dbReference type="EMBL" id="GAA4657740.1"/>
    </source>
</evidence>
<keyword evidence="1" id="KW-0472">Membrane</keyword>
<evidence type="ECO:0000313" key="3">
    <source>
        <dbReference type="Proteomes" id="UP001501699"/>
    </source>
</evidence>
<dbReference type="Proteomes" id="UP001501699">
    <property type="component" value="Unassembled WGS sequence"/>
</dbReference>
<sequence length="103" mass="11447">MKQANILQAKTGNKISAIVIASMMSLMVHPAYAQTKTKSLDILMGMQYGLSMVIPVVCAGILLFLLLIYIFRIIARATFIRWAFSVIIAGAAFYISHILFHIQ</sequence>
<feature type="transmembrane region" description="Helical" evidence="1">
    <location>
        <begin position="82"/>
        <end position="102"/>
    </location>
</feature>
<organism evidence="2 3">
    <name type="scientific">Bartonella pachyuromydis</name>
    <dbReference type="NCBI Taxonomy" id="931097"/>
    <lineage>
        <taxon>Bacteria</taxon>
        <taxon>Pseudomonadati</taxon>
        <taxon>Pseudomonadota</taxon>
        <taxon>Alphaproteobacteria</taxon>
        <taxon>Hyphomicrobiales</taxon>
        <taxon>Bartonellaceae</taxon>
        <taxon>Bartonella</taxon>
    </lineage>
</organism>
<dbReference type="EMBL" id="BAABJA010000001">
    <property type="protein sequence ID" value="GAA4657740.1"/>
    <property type="molecule type" value="Genomic_DNA"/>
</dbReference>